<proteinExistence type="predicted"/>
<evidence type="ECO:0000313" key="1">
    <source>
        <dbReference type="EMBL" id="GIZ03206.1"/>
    </source>
</evidence>
<dbReference type="Proteomes" id="UP001054945">
    <property type="component" value="Unassembled WGS sequence"/>
</dbReference>
<gene>
    <name evidence="1" type="ORF">CEXT_697031</name>
</gene>
<evidence type="ECO:0000313" key="2">
    <source>
        <dbReference type="Proteomes" id="UP001054945"/>
    </source>
</evidence>
<keyword evidence="2" id="KW-1185">Reference proteome</keyword>
<dbReference type="AlphaFoldDB" id="A0AAV4Y9X6"/>
<name>A0AAV4Y9X6_CAEEX</name>
<reference evidence="1 2" key="1">
    <citation type="submission" date="2021-06" db="EMBL/GenBank/DDBJ databases">
        <title>Caerostris extrusa draft genome.</title>
        <authorList>
            <person name="Kono N."/>
            <person name="Arakawa K."/>
        </authorList>
    </citation>
    <scope>NUCLEOTIDE SEQUENCE [LARGE SCALE GENOMIC DNA]</scope>
</reference>
<dbReference type="EMBL" id="BPLR01018918">
    <property type="protein sequence ID" value="GIZ03206.1"/>
    <property type="molecule type" value="Genomic_DNA"/>
</dbReference>
<comment type="caution">
    <text evidence="1">The sequence shown here is derived from an EMBL/GenBank/DDBJ whole genome shotgun (WGS) entry which is preliminary data.</text>
</comment>
<organism evidence="1 2">
    <name type="scientific">Caerostris extrusa</name>
    <name type="common">Bark spider</name>
    <name type="synonym">Caerostris bankana</name>
    <dbReference type="NCBI Taxonomy" id="172846"/>
    <lineage>
        <taxon>Eukaryota</taxon>
        <taxon>Metazoa</taxon>
        <taxon>Ecdysozoa</taxon>
        <taxon>Arthropoda</taxon>
        <taxon>Chelicerata</taxon>
        <taxon>Arachnida</taxon>
        <taxon>Araneae</taxon>
        <taxon>Araneomorphae</taxon>
        <taxon>Entelegynae</taxon>
        <taxon>Araneoidea</taxon>
        <taxon>Araneidae</taxon>
        <taxon>Caerostris</taxon>
    </lineage>
</organism>
<accession>A0AAV4Y9X6</accession>
<protein>
    <submittedName>
        <fullName evidence="1">Uncharacterized protein</fullName>
    </submittedName>
</protein>
<sequence>MSFDTANRLSTDRHGFMQTIFMSKGATRHFQSLQRLARASEYAALGQREAAILASVVMNLYMLCLNDCCPE</sequence>